<keyword evidence="2" id="KW-0812">Transmembrane</keyword>
<feature type="compositionally biased region" description="Basic and acidic residues" evidence="1">
    <location>
        <begin position="138"/>
        <end position="149"/>
    </location>
</feature>
<protein>
    <submittedName>
        <fullName evidence="4">SPOR domain-containing protein</fullName>
    </submittedName>
</protein>
<feature type="compositionally biased region" description="Polar residues" evidence="1">
    <location>
        <begin position="156"/>
        <end position="180"/>
    </location>
</feature>
<name>A0ABS8BJL5_9NEIS</name>
<proteinExistence type="predicted"/>
<feature type="transmembrane region" description="Helical" evidence="2">
    <location>
        <begin position="21"/>
        <end position="42"/>
    </location>
</feature>
<evidence type="ECO:0000313" key="4">
    <source>
        <dbReference type="EMBL" id="MCB5195913.1"/>
    </source>
</evidence>
<reference evidence="4 5" key="1">
    <citation type="submission" date="2021-10" db="EMBL/GenBank/DDBJ databases">
        <authorList>
            <person name="Chen M."/>
        </authorList>
    </citation>
    <scope>NUCLEOTIDE SEQUENCE [LARGE SCALE GENOMIC DNA]</scope>
    <source>
        <strain evidence="4 5">H3-26</strain>
    </source>
</reference>
<dbReference type="InterPro" id="IPR036680">
    <property type="entry name" value="SPOR-like_sf"/>
</dbReference>
<dbReference type="RefSeq" id="WP_226763699.1">
    <property type="nucleotide sequence ID" value="NZ_JAJAWG010000003.1"/>
</dbReference>
<keyword evidence="2" id="KW-1133">Transmembrane helix</keyword>
<accession>A0ABS8BJL5</accession>
<dbReference type="EMBL" id="JAJAWG010000003">
    <property type="protein sequence ID" value="MCB5195913.1"/>
    <property type="molecule type" value="Genomic_DNA"/>
</dbReference>
<dbReference type="Pfam" id="PF05036">
    <property type="entry name" value="SPOR"/>
    <property type="match status" value="1"/>
</dbReference>
<keyword evidence="2" id="KW-0472">Membrane</keyword>
<dbReference type="Proteomes" id="UP001198034">
    <property type="component" value="Unassembled WGS sequence"/>
</dbReference>
<feature type="region of interest" description="Disordered" evidence="1">
    <location>
        <begin position="88"/>
        <end position="180"/>
    </location>
</feature>
<dbReference type="Gene3D" id="3.30.70.1070">
    <property type="entry name" value="Sporulation related repeat"/>
    <property type="match status" value="1"/>
</dbReference>
<evidence type="ECO:0000313" key="5">
    <source>
        <dbReference type="Proteomes" id="UP001198034"/>
    </source>
</evidence>
<dbReference type="SUPFAM" id="SSF110997">
    <property type="entry name" value="Sporulation related repeat"/>
    <property type="match status" value="1"/>
</dbReference>
<organism evidence="4 5">
    <name type="scientific">Deefgea salmonis</name>
    <dbReference type="NCBI Taxonomy" id="2875502"/>
    <lineage>
        <taxon>Bacteria</taxon>
        <taxon>Pseudomonadati</taxon>
        <taxon>Pseudomonadota</taxon>
        <taxon>Betaproteobacteria</taxon>
        <taxon>Neisseriales</taxon>
        <taxon>Chitinibacteraceae</taxon>
        <taxon>Deefgea</taxon>
    </lineage>
</organism>
<comment type="caution">
    <text evidence="4">The sequence shown here is derived from an EMBL/GenBank/DDBJ whole genome shotgun (WGS) entry which is preliminary data.</text>
</comment>
<evidence type="ECO:0000259" key="3">
    <source>
        <dbReference type="Pfam" id="PF05036"/>
    </source>
</evidence>
<evidence type="ECO:0000256" key="1">
    <source>
        <dbReference type="SAM" id="MobiDB-lite"/>
    </source>
</evidence>
<gene>
    <name evidence="4" type="ORF">LG219_06365</name>
</gene>
<feature type="compositionally biased region" description="Pro residues" evidence="1">
    <location>
        <begin position="94"/>
        <end position="108"/>
    </location>
</feature>
<evidence type="ECO:0000256" key="2">
    <source>
        <dbReference type="SAM" id="Phobius"/>
    </source>
</evidence>
<feature type="compositionally biased region" description="Polar residues" evidence="1">
    <location>
        <begin position="115"/>
        <end position="124"/>
    </location>
</feature>
<keyword evidence="5" id="KW-1185">Reference proteome</keyword>
<dbReference type="InterPro" id="IPR007730">
    <property type="entry name" value="SPOR-like_dom"/>
</dbReference>
<feature type="domain" description="SPOR" evidence="3">
    <location>
        <begin position="182"/>
        <end position="246"/>
    </location>
</feature>
<sequence>MSDGLDPILQQKEQQQLKTQLLWRLGIAAALIGIVLSAIAWFDQERKNAVPEVKIAADVSNTKSLTRLTEASEAETVISSQRISNAVASMPSLSPSPSPSPSQNPSPNPNSSLNHNQTSVQAISNPPPKPSTGMPRAAETEQTHSEPKSDLPPVHLNSTPTSTATREPTKLSNNYPSATTGQQGYSVQAGVFLHTNNAEKLLVQLQAVGIPAYLETRVQIGPFKNKSQADIAVKKLRQLGIEPVLRTQ</sequence>